<dbReference type="Gene3D" id="3.40.50.300">
    <property type="entry name" value="P-loop containing nucleotide triphosphate hydrolases"/>
    <property type="match status" value="1"/>
</dbReference>
<comment type="caution">
    <text evidence="3">The sequence shown here is derived from an EMBL/GenBank/DDBJ whole genome shotgun (WGS) entry which is preliminary data.</text>
</comment>
<dbReference type="InterPro" id="IPR025662">
    <property type="entry name" value="Sigma_54_int_dom_ATP-bd_1"/>
</dbReference>
<sequence length="607" mass="69913">MARRNQPSMIKGNQHNDPSTDINVLLLGQTGVGKSTFINGLANYLCNDTLEEACNDKIQSVIPSAFSFTDDDTFEQKTIEIGQKNEHEDFNEDGRSCTQQCRSFVFPVGDKNLRIIDAPGIGDTRGLEQDTKNFHEILTYISQYEHLNGICILLKPNEERLTILFRFCINELLRHLHKSASENIIFVFTNARATFFKPGATSKILRALLDQHKKEHDVDVSFSRENTFLLDNEPFRYLALRKNGVRLNNDQTLSYQKSWDHTVKEYSNLINHIVTRPLHAVSNTLSLNEAEQLVRKLTRPIAEIAKLIQENIQLAKQHKENVLKNPQLANQGLPQNEAKIIPLAHPRTVCINEKCCKSITVNNQTKIEYISKCHEECYLKGVVQETINDRRMQECEAMNYKTDYMKKKTSKCLKCDCLWSEHQHITYEYETSIHCLNGSSSLADIDKRISDLRDEKKKIEDVYKKLAKFLHANAILPLNDDILEYLRHFIREEQMKKNSGSQNNDVIQGLEEMMKSYEQEMELFKRTINSEKDRSSSKDVLKSDEIFSLVGTLYRLPINGSKIREQVNGLNINQNKLSSKREVFVELPSKANSSTVMKQFQNIISSR</sequence>
<keyword evidence="7" id="KW-1185">Reference proteome</keyword>
<reference evidence="3" key="1">
    <citation type="submission" date="2021-02" db="EMBL/GenBank/DDBJ databases">
        <authorList>
            <person name="Nowell W R."/>
        </authorList>
    </citation>
    <scope>NUCLEOTIDE SEQUENCE</scope>
</reference>
<dbReference type="InterPro" id="IPR058519">
    <property type="entry name" value="DUF8206"/>
</dbReference>
<evidence type="ECO:0000313" key="4">
    <source>
        <dbReference type="EMBL" id="CAF4463217.1"/>
    </source>
</evidence>
<evidence type="ECO:0000259" key="2">
    <source>
        <dbReference type="Pfam" id="PF26633"/>
    </source>
</evidence>
<dbReference type="EMBL" id="CAJOBO010002680">
    <property type="protein sequence ID" value="CAF4463217.1"/>
    <property type="molecule type" value="Genomic_DNA"/>
</dbReference>
<keyword evidence="1" id="KW-0175">Coiled coil</keyword>
<dbReference type="PROSITE" id="PS00675">
    <property type="entry name" value="SIGMA54_INTERACT_1"/>
    <property type="match status" value="1"/>
</dbReference>
<evidence type="ECO:0000256" key="1">
    <source>
        <dbReference type="SAM" id="Coils"/>
    </source>
</evidence>
<name>A0A820P5G1_9BILA</name>
<dbReference type="PANTHER" id="PTHR32046">
    <property type="entry name" value="G DOMAIN-CONTAINING PROTEIN"/>
    <property type="match status" value="1"/>
</dbReference>
<dbReference type="SUPFAM" id="SSF52540">
    <property type="entry name" value="P-loop containing nucleoside triphosphate hydrolases"/>
    <property type="match status" value="1"/>
</dbReference>
<dbReference type="Proteomes" id="UP000663873">
    <property type="component" value="Unassembled WGS sequence"/>
</dbReference>
<evidence type="ECO:0000313" key="3">
    <source>
        <dbReference type="EMBL" id="CAF4402890.1"/>
    </source>
</evidence>
<dbReference type="Proteomes" id="UP000663838">
    <property type="component" value="Unassembled WGS sequence"/>
</dbReference>
<dbReference type="InterPro" id="IPR027417">
    <property type="entry name" value="P-loop_NTPase"/>
</dbReference>
<evidence type="ECO:0000313" key="5">
    <source>
        <dbReference type="EMBL" id="CAF4627583.1"/>
    </source>
</evidence>
<dbReference type="EMBL" id="CAJOBS010001262">
    <property type="protein sequence ID" value="CAF4710096.1"/>
    <property type="molecule type" value="Genomic_DNA"/>
</dbReference>
<dbReference type="Proteomes" id="UP000663851">
    <property type="component" value="Unassembled WGS sequence"/>
</dbReference>
<dbReference type="Pfam" id="PF26633">
    <property type="entry name" value="DUF8206"/>
    <property type="match status" value="1"/>
</dbReference>
<dbReference type="PANTHER" id="PTHR32046:SF11">
    <property type="entry name" value="IMMUNE-ASSOCIATED NUCLEOTIDE-BINDING PROTEIN 10-LIKE"/>
    <property type="match status" value="1"/>
</dbReference>
<dbReference type="AlphaFoldDB" id="A0A820P5G1"/>
<dbReference type="Proteomes" id="UP000663848">
    <property type="component" value="Unassembled WGS sequence"/>
</dbReference>
<dbReference type="EMBL" id="CAJOBR010001681">
    <property type="protein sequence ID" value="CAF4627583.1"/>
    <property type="molecule type" value="Genomic_DNA"/>
</dbReference>
<dbReference type="EMBL" id="CAJOBP010003389">
    <property type="protein sequence ID" value="CAF4402890.1"/>
    <property type="molecule type" value="Genomic_DNA"/>
</dbReference>
<evidence type="ECO:0000313" key="6">
    <source>
        <dbReference type="EMBL" id="CAF4710096.1"/>
    </source>
</evidence>
<proteinExistence type="predicted"/>
<organism evidence="3 7">
    <name type="scientific">Rotaria socialis</name>
    <dbReference type="NCBI Taxonomy" id="392032"/>
    <lineage>
        <taxon>Eukaryota</taxon>
        <taxon>Metazoa</taxon>
        <taxon>Spiralia</taxon>
        <taxon>Gnathifera</taxon>
        <taxon>Rotifera</taxon>
        <taxon>Eurotatoria</taxon>
        <taxon>Bdelloidea</taxon>
        <taxon>Philodinida</taxon>
        <taxon>Philodinidae</taxon>
        <taxon>Rotaria</taxon>
    </lineage>
</organism>
<feature type="domain" description="DUF8206" evidence="2">
    <location>
        <begin position="343"/>
        <end position="428"/>
    </location>
</feature>
<feature type="coiled-coil region" evidence="1">
    <location>
        <begin position="507"/>
        <end position="534"/>
    </location>
</feature>
<gene>
    <name evidence="4" type="ORF">HFQ381_LOCUS24830</name>
    <name evidence="5" type="ORF">QYT958_LOCUS13264</name>
    <name evidence="6" type="ORF">TOA249_LOCUS17603</name>
    <name evidence="3" type="ORF">UJA718_LOCUS19247</name>
</gene>
<evidence type="ECO:0000313" key="7">
    <source>
        <dbReference type="Proteomes" id="UP000663873"/>
    </source>
</evidence>
<accession>A0A820P5G1</accession>
<protein>
    <recommendedName>
        <fullName evidence="2">DUF8206 domain-containing protein</fullName>
    </recommendedName>
</protein>